<evidence type="ECO:0000313" key="2">
    <source>
        <dbReference type="Proteomes" id="UP001222800"/>
    </source>
</evidence>
<accession>A0ABY8E9Z7</accession>
<evidence type="ECO:0000313" key="1">
    <source>
        <dbReference type="EMBL" id="WFD09758.1"/>
    </source>
</evidence>
<proteinExistence type="predicted"/>
<keyword evidence="2" id="KW-1185">Reference proteome</keyword>
<reference evidence="1 2" key="1">
    <citation type="submission" date="2023-03" db="EMBL/GenBank/DDBJ databases">
        <title>Complete genome sequence of Tepidibacter sp. SWIR-1, isolated from a deep-sea hydrothermal vent.</title>
        <authorList>
            <person name="Li X."/>
        </authorList>
    </citation>
    <scope>NUCLEOTIDE SEQUENCE [LARGE SCALE GENOMIC DNA]</scope>
    <source>
        <strain evidence="1 2">SWIR-1</strain>
    </source>
</reference>
<protein>
    <submittedName>
        <fullName evidence="1">Host-nuclease inhibitor Gam family protein</fullName>
    </submittedName>
</protein>
<dbReference type="Pfam" id="PF07352">
    <property type="entry name" value="Phage_Mu_Gam"/>
    <property type="match status" value="1"/>
</dbReference>
<name>A0ABY8E9Z7_9FIRM</name>
<dbReference type="InterPro" id="IPR009951">
    <property type="entry name" value="Host-nuc_inhib_Gam"/>
</dbReference>
<dbReference type="EMBL" id="CP120733">
    <property type="protein sequence ID" value="WFD09758.1"/>
    <property type="molecule type" value="Genomic_DNA"/>
</dbReference>
<organism evidence="1 2">
    <name type="scientific">Tepidibacter hydrothermalis</name>
    <dbReference type="NCBI Taxonomy" id="3036126"/>
    <lineage>
        <taxon>Bacteria</taxon>
        <taxon>Bacillati</taxon>
        <taxon>Bacillota</taxon>
        <taxon>Clostridia</taxon>
        <taxon>Peptostreptococcales</taxon>
        <taxon>Peptostreptococcaceae</taxon>
        <taxon>Tepidibacter</taxon>
    </lineage>
</organism>
<dbReference type="Proteomes" id="UP001222800">
    <property type="component" value="Chromosome"/>
</dbReference>
<dbReference type="SUPFAM" id="SSF161266">
    <property type="entry name" value="Gam-like"/>
    <property type="match status" value="1"/>
</dbReference>
<gene>
    <name evidence="1" type="ORF">P4S50_15375</name>
</gene>
<sequence length="184" mass="21533">MNENYRLSDIFLSVEEEERETWKIDNDNTADWALDKIKESREEYERFEKVAMAKIEQVKAALDQEKKKMENETGFFESKLREYIETVKTKDTKTQKTYSLPSGKLVIKKDKEDFKLDKEKVLENLKKLEGYEDYIKTKEDLAWGDLKKNLAIADGQIINKTTGEVLDIEGLGVEVKSGKFEIKF</sequence>
<dbReference type="RefSeq" id="WP_277731701.1">
    <property type="nucleotide sequence ID" value="NZ_CP120733.1"/>
</dbReference>